<keyword evidence="3 7" id="KW-0812">Transmembrane</keyword>
<evidence type="ECO:0000256" key="3">
    <source>
        <dbReference type="ARBA" id="ARBA00022692"/>
    </source>
</evidence>
<reference evidence="8" key="2">
    <citation type="submission" date="2023-02" db="EMBL/GenBank/DDBJ databases">
        <authorList>
            <consortium name="DOE Joint Genome Institute"/>
            <person name="Mondo S.J."/>
            <person name="Chang Y."/>
            <person name="Wang Y."/>
            <person name="Ahrendt S."/>
            <person name="Andreopoulos W."/>
            <person name="Barry K."/>
            <person name="Beard J."/>
            <person name="Benny G.L."/>
            <person name="Blankenship S."/>
            <person name="Bonito G."/>
            <person name="Cuomo C."/>
            <person name="Desiro A."/>
            <person name="Gervers K.A."/>
            <person name="Hundley H."/>
            <person name="Kuo A."/>
            <person name="LaButti K."/>
            <person name="Lang B.F."/>
            <person name="Lipzen A."/>
            <person name="O'Donnell K."/>
            <person name="Pangilinan J."/>
            <person name="Reynolds N."/>
            <person name="Sandor L."/>
            <person name="Smith M.W."/>
            <person name="Tsang A."/>
            <person name="Grigoriev I.V."/>
            <person name="Stajich J.E."/>
            <person name="Spatafora J.W."/>
        </authorList>
    </citation>
    <scope>NUCLEOTIDE SEQUENCE</scope>
    <source>
        <strain evidence="8">RSA 2281</strain>
    </source>
</reference>
<dbReference type="InterPro" id="IPR036259">
    <property type="entry name" value="MFS_trans_sf"/>
</dbReference>
<feature type="region of interest" description="Disordered" evidence="6">
    <location>
        <begin position="1"/>
        <end position="25"/>
    </location>
</feature>
<evidence type="ECO:0000256" key="5">
    <source>
        <dbReference type="ARBA" id="ARBA00023136"/>
    </source>
</evidence>
<evidence type="ECO:0000313" key="9">
    <source>
        <dbReference type="Proteomes" id="UP001209540"/>
    </source>
</evidence>
<dbReference type="Proteomes" id="UP001209540">
    <property type="component" value="Unassembled WGS sequence"/>
</dbReference>
<dbReference type="GO" id="GO:0016020">
    <property type="term" value="C:membrane"/>
    <property type="evidence" value="ECO:0007669"/>
    <property type="project" value="UniProtKB-SubCell"/>
</dbReference>
<feature type="transmembrane region" description="Helical" evidence="7">
    <location>
        <begin position="336"/>
        <end position="355"/>
    </location>
</feature>
<evidence type="ECO:0000256" key="2">
    <source>
        <dbReference type="ARBA" id="ARBA00022448"/>
    </source>
</evidence>
<feature type="transmembrane region" description="Helical" evidence="7">
    <location>
        <begin position="273"/>
        <end position="293"/>
    </location>
</feature>
<name>A0AAD5PJE2_9FUNG</name>
<keyword evidence="4 7" id="KW-1133">Transmembrane helix</keyword>
<dbReference type="SUPFAM" id="SSF103473">
    <property type="entry name" value="MFS general substrate transporter"/>
    <property type="match status" value="1"/>
</dbReference>
<gene>
    <name evidence="8" type="ORF">BDA99DRAFT_429133</name>
</gene>
<keyword evidence="5 7" id="KW-0472">Membrane</keyword>
<evidence type="ECO:0000256" key="4">
    <source>
        <dbReference type="ARBA" id="ARBA00022989"/>
    </source>
</evidence>
<dbReference type="FunFam" id="1.20.1250.20:FF:000566">
    <property type="entry name" value="Uncharacterized protein"/>
    <property type="match status" value="1"/>
</dbReference>
<dbReference type="AlphaFoldDB" id="A0AAD5PJE2"/>
<dbReference type="Gene3D" id="1.20.1250.20">
    <property type="entry name" value="MFS general substrate transporter like domains"/>
    <property type="match status" value="3"/>
</dbReference>
<dbReference type="InterPro" id="IPR011701">
    <property type="entry name" value="MFS"/>
</dbReference>
<feature type="transmembrane region" description="Helical" evidence="7">
    <location>
        <begin position="202"/>
        <end position="224"/>
    </location>
</feature>
<comment type="subcellular location">
    <subcellularLocation>
        <location evidence="1">Membrane</location>
        <topology evidence="1">Multi-pass membrane protein</topology>
    </subcellularLocation>
</comment>
<reference evidence="8" key="1">
    <citation type="journal article" date="2022" name="IScience">
        <title>Evolution of zygomycete secretomes and the origins of terrestrial fungal ecologies.</title>
        <authorList>
            <person name="Chang Y."/>
            <person name="Wang Y."/>
            <person name="Mondo S."/>
            <person name="Ahrendt S."/>
            <person name="Andreopoulos W."/>
            <person name="Barry K."/>
            <person name="Beard J."/>
            <person name="Benny G.L."/>
            <person name="Blankenship S."/>
            <person name="Bonito G."/>
            <person name="Cuomo C."/>
            <person name="Desiro A."/>
            <person name="Gervers K.A."/>
            <person name="Hundley H."/>
            <person name="Kuo A."/>
            <person name="LaButti K."/>
            <person name="Lang B.F."/>
            <person name="Lipzen A."/>
            <person name="O'Donnell K."/>
            <person name="Pangilinan J."/>
            <person name="Reynolds N."/>
            <person name="Sandor L."/>
            <person name="Smith M.E."/>
            <person name="Tsang A."/>
            <person name="Grigoriev I.V."/>
            <person name="Stajich J.E."/>
            <person name="Spatafora J.W."/>
        </authorList>
    </citation>
    <scope>NUCLEOTIDE SEQUENCE</scope>
    <source>
        <strain evidence="8">RSA 2281</strain>
    </source>
</reference>
<keyword evidence="2" id="KW-0813">Transport</keyword>
<evidence type="ECO:0000256" key="7">
    <source>
        <dbReference type="SAM" id="Phobius"/>
    </source>
</evidence>
<comment type="caution">
    <text evidence="8">The sequence shown here is derived from an EMBL/GenBank/DDBJ whole genome shotgun (WGS) entry which is preliminary data.</text>
</comment>
<proteinExistence type="predicted"/>
<evidence type="ECO:0000256" key="1">
    <source>
        <dbReference type="ARBA" id="ARBA00004141"/>
    </source>
</evidence>
<protein>
    <submittedName>
        <fullName evidence="8">Major facilitator superfamily domain-containing protein</fullName>
    </submittedName>
</protein>
<organism evidence="8 9">
    <name type="scientific">Phascolomyces articulosus</name>
    <dbReference type="NCBI Taxonomy" id="60185"/>
    <lineage>
        <taxon>Eukaryota</taxon>
        <taxon>Fungi</taxon>
        <taxon>Fungi incertae sedis</taxon>
        <taxon>Mucoromycota</taxon>
        <taxon>Mucoromycotina</taxon>
        <taxon>Mucoromycetes</taxon>
        <taxon>Mucorales</taxon>
        <taxon>Lichtheimiaceae</taxon>
        <taxon>Phascolomyces</taxon>
    </lineage>
</organism>
<dbReference type="FunFam" id="1.20.1250.20:FF:000013">
    <property type="entry name" value="MFS general substrate transporter"/>
    <property type="match status" value="1"/>
</dbReference>
<evidence type="ECO:0000313" key="8">
    <source>
        <dbReference type="EMBL" id="KAI9278655.1"/>
    </source>
</evidence>
<dbReference type="GO" id="GO:0022857">
    <property type="term" value="F:transmembrane transporter activity"/>
    <property type="evidence" value="ECO:0007669"/>
    <property type="project" value="InterPro"/>
</dbReference>
<sequence length="467" mass="51966">MLFNLKKKKEEDGITPDSGSFSKNDNVHVEKASSGGVSPVNSIAGINPPVDEKELKKLMWKIDLRIIPLVAILYLLSYLDRVNIGNAKIAGLMDDVDMTEDDYNWALSLFYIGYILFEVPSNIILKKIGPRIWLSFTRFFLGVAEAGLYPGVLFYLSLWYTRKQQATRIALFYGSSTLAGAFSGVLAYGIMHMKGLRGLNGWQWIFIIEACPTIVVGLATYFILPDYPDKTPFLNEREREIIVGLMKVDAGPAVESHWSWTQFFAVFKDWKTYAYGLLSLAACTPMFSLSMFLPSIIRDLGFEDITAQAMISPIYAIAFVFTVLNAMSADRHTERGFHIAIPSLVGLIGYMLLIVLRHHGSAARYVAAVITVTGAFAESPPKTSWFSNNFGGQTKRAVALGLIIAIGNIGGVLGGHLYRATDAPYYIRGHAANLSLMGRENMTPEEYRIACEGEELCDKHPDFRYIL</sequence>
<feature type="transmembrane region" description="Helical" evidence="7">
    <location>
        <begin position="103"/>
        <end position="125"/>
    </location>
</feature>
<feature type="transmembrane region" description="Helical" evidence="7">
    <location>
        <begin position="170"/>
        <end position="190"/>
    </location>
</feature>
<feature type="transmembrane region" description="Helical" evidence="7">
    <location>
        <begin position="305"/>
        <end position="324"/>
    </location>
</feature>
<keyword evidence="9" id="KW-1185">Reference proteome</keyword>
<dbReference type="EMBL" id="JAIXMP010000001">
    <property type="protein sequence ID" value="KAI9278655.1"/>
    <property type="molecule type" value="Genomic_DNA"/>
</dbReference>
<evidence type="ECO:0000256" key="6">
    <source>
        <dbReference type="SAM" id="MobiDB-lite"/>
    </source>
</evidence>
<feature type="transmembrane region" description="Helical" evidence="7">
    <location>
        <begin position="137"/>
        <end position="158"/>
    </location>
</feature>
<accession>A0AAD5PJE2</accession>
<dbReference type="Pfam" id="PF07690">
    <property type="entry name" value="MFS_1"/>
    <property type="match status" value="1"/>
</dbReference>
<dbReference type="PANTHER" id="PTHR43791:SF36">
    <property type="entry name" value="TRANSPORTER, PUTATIVE (AFU_ORTHOLOGUE AFUA_6G08340)-RELATED"/>
    <property type="match status" value="1"/>
</dbReference>
<feature type="transmembrane region" description="Helical" evidence="7">
    <location>
        <begin position="397"/>
        <end position="418"/>
    </location>
</feature>
<dbReference type="PANTHER" id="PTHR43791">
    <property type="entry name" value="PERMEASE-RELATED"/>
    <property type="match status" value="1"/>
</dbReference>